<dbReference type="PANTHER" id="PTHR13683">
    <property type="entry name" value="ASPARTYL PROTEASES"/>
    <property type="match status" value="1"/>
</dbReference>
<evidence type="ECO:0000256" key="4">
    <source>
        <dbReference type="SAM" id="SignalP"/>
    </source>
</evidence>
<dbReference type="GO" id="GO:0004190">
    <property type="term" value="F:aspartic-type endopeptidase activity"/>
    <property type="evidence" value="ECO:0007669"/>
    <property type="project" value="UniProtKB-KW"/>
</dbReference>
<dbReference type="Pfam" id="PF14541">
    <property type="entry name" value="TAXi_C"/>
    <property type="match status" value="1"/>
</dbReference>
<dbReference type="Pfam" id="PF14543">
    <property type="entry name" value="TAXi_N"/>
    <property type="match status" value="1"/>
</dbReference>
<dbReference type="AlphaFoldDB" id="A0A0A9BQE6"/>
<feature type="active site" evidence="2">
    <location>
        <position position="149"/>
    </location>
</feature>
<dbReference type="PRINTS" id="PR00792">
    <property type="entry name" value="PEPSIN"/>
</dbReference>
<keyword evidence="3" id="KW-0064">Aspartyl protease</keyword>
<dbReference type="FunFam" id="2.40.70.10:FF:000013">
    <property type="entry name" value="Aspartyl protease AED1"/>
    <property type="match status" value="1"/>
</dbReference>
<dbReference type="PROSITE" id="PS00141">
    <property type="entry name" value="ASP_PROTEASE"/>
    <property type="match status" value="1"/>
</dbReference>
<proteinExistence type="inferred from homology"/>
<evidence type="ECO:0000313" key="6">
    <source>
        <dbReference type="EMBL" id="JAD63440.1"/>
    </source>
</evidence>
<dbReference type="EMBL" id="GBRH01234455">
    <property type="protein sequence ID" value="JAD63440.1"/>
    <property type="molecule type" value="Transcribed_RNA"/>
</dbReference>
<evidence type="ECO:0000256" key="2">
    <source>
        <dbReference type="PIRSR" id="PIRSR601461-1"/>
    </source>
</evidence>
<evidence type="ECO:0000256" key="1">
    <source>
        <dbReference type="ARBA" id="ARBA00007447"/>
    </source>
</evidence>
<dbReference type="SUPFAM" id="SSF50630">
    <property type="entry name" value="Acid proteases"/>
    <property type="match status" value="1"/>
</dbReference>
<protein>
    <recommendedName>
        <fullName evidence="5">Peptidase A1 domain-containing protein</fullName>
    </recommendedName>
</protein>
<accession>A0A0A9BQE6</accession>
<dbReference type="PANTHER" id="PTHR13683:SF809">
    <property type="entry name" value="PEPTIDASE A1 DOMAIN-CONTAINING PROTEIN"/>
    <property type="match status" value="1"/>
</dbReference>
<dbReference type="InterPro" id="IPR001969">
    <property type="entry name" value="Aspartic_peptidase_AS"/>
</dbReference>
<dbReference type="PROSITE" id="PS51767">
    <property type="entry name" value="PEPTIDASE_A1"/>
    <property type="match status" value="1"/>
</dbReference>
<dbReference type="InterPro" id="IPR032861">
    <property type="entry name" value="TAXi_N"/>
</dbReference>
<dbReference type="InterPro" id="IPR001461">
    <property type="entry name" value="Aspartic_peptidase_A1"/>
</dbReference>
<reference evidence="6" key="1">
    <citation type="submission" date="2014-09" db="EMBL/GenBank/DDBJ databases">
        <authorList>
            <person name="Magalhaes I.L.F."/>
            <person name="Oliveira U."/>
            <person name="Santos F.R."/>
            <person name="Vidigal T.H.D.A."/>
            <person name="Brescovit A.D."/>
            <person name="Santos A.J."/>
        </authorList>
    </citation>
    <scope>NUCLEOTIDE SEQUENCE</scope>
    <source>
        <tissue evidence="6">Shoot tissue taken approximately 20 cm above the soil surface</tissue>
    </source>
</reference>
<dbReference type="FunFam" id="2.40.70.10:FF:000031">
    <property type="entry name" value="Aspartyl protease AED1"/>
    <property type="match status" value="1"/>
</dbReference>
<feature type="active site" evidence="2">
    <location>
        <position position="349"/>
    </location>
</feature>
<name>A0A0A9BQE6_ARUDO</name>
<feature type="signal peptide" evidence="4">
    <location>
        <begin position="1"/>
        <end position="19"/>
    </location>
</feature>
<dbReference type="Gene3D" id="2.40.70.10">
    <property type="entry name" value="Acid Proteases"/>
    <property type="match status" value="2"/>
</dbReference>
<keyword evidence="4" id="KW-0732">Signal</keyword>
<dbReference type="InterPro" id="IPR032799">
    <property type="entry name" value="TAXi_C"/>
</dbReference>
<sequence>MVLQQLPLLLACSLLFTVATPVRDITDACASQINDFPHLNSSGLHLTLHHPQSPCSPAPLPSDFPFSAILTHDDARVAHLASRLADNTTPSHSPTSLRKKAKAAGGSHLAASLAAASVPLTPGASLGVGNYVTRLGLGTPATSYAMVVDTGSSLTWLQCSPCLVSCHRQTGPLYDPKASSTYAAVPCSASQCDELQAATLNPSACSVSNVCIYQASYGDSSFSVGYLSKDTVSFGSGSFPGFYYGCGQDNEGLFGRSAGLIGLARNKLSLLYQLAPSLGYSFAYCLPTSASAGYLAIGSYSAGQYSYTPMASSSLDGSLYFVSLAGMSVGGSPLAVSPSEYSSLPTIIDSGTVITRLPTSVYDALSKAVAAAMGGAARAPAYSILDTCFQGQASQLRVPAVGMAFAGGATLKLAPRNVLIDVDGSTTCLAFAPTDSTAIIGNTQQQTFSIVYDVAQSRIGFTPGGCS</sequence>
<evidence type="ECO:0000256" key="3">
    <source>
        <dbReference type="RuleBase" id="RU000454"/>
    </source>
</evidence>
<comment type="similarity">
    <text evidence="1 3">Belongs to the peptidase A1 family.</text>
</comment>
<keyword evidence="3" id="KW-0645">Protease</keyword>
<feature type="domain" description="Peptidase A1" evidence="5">
    <location>
        <begin position="131"/>
        <end position="462"/>
    </location>
</feature>
<evidence type="ECO:0000259" key="5">
    <source>
        <dbReference type="PROSITE" id="PS51767"/>
    </source>
</evidence>
<dbReference type="InterPro" id="IPR021109">
    <property type="entry name" value="Peptidase_aspartic_dom_sf"/>
</dbReference>
<keyword evidence="3" id="KW-0378">Hydrolase</keyword>
<organism evidence="6">
    <name type="scientific">Arundo donax</name>
    <name type="common">Giant reed</name>
    <name type="synonym">Donax arundinaceus</name>
    <dbReference type="NCBI Taxonomy" id="35708"/>
    <lineage>
        <taxon>Eukaryota</taxon>
        <taxon>Viridiplantae</taxon>
        <taxon>Streptophyta</taxon>
        <taxon>Embryophyta</taxon>
        <taxon>Tracheophyta</taxon>
        <taxon>Spermatophyta</taxon>
        <taxon>Magnoliopsida</taxon>
        <taxon>Liliopsida</taxon>
        <taxon>Poales</taxon>
        <taxon>Poaceae</taxon>
        <taxon>PACMAD clade</taxon>
        <taxon>Arundinoideae</taxon>
        <taxon>Arundineae</taxon>
        <taxon>Arundo</taxon>
    </lineage>
</organism>
<dbReference type="InterPro" id="IPR033121">
    <property type="entry name" value="PEPTIDASE_A1"/>
</dbReference>
<feature type="chain" id="PRO_5002045839" description="Peptidase A1 domain-containing protein" evidence="4">
    <location>
        <begin position="20"/>
        <end position="467"/>
    </location>
</feature>
<reference evidence="6" key="2">
    <citation type="journal article" date="2015" name="Data Brief">
        <title>Shoot transcriptome of the giant reed, Arundo donax.</title>
        <authorList>
            <person name="Barrero R.A."/>
            <person name="Guerrero F.D."/>
            <person name="Moolhuijzen P."/>
            <person name="Goolsby J.A."/>
            <person name="Tidwell J."/>
            <person name="Bellgard S.E."/>
            <person name="Bellgard M.I."/>
        </authorList>
    </citation>
    <scope>NUCLEOTIDE SEQUENCE</scope>
    <source>
        <tissue evidence="6">Shoot tissue taken approximately 20 cm above the soil surface</tissue>
    </source>
</reference>
<dbReference type="GO" id="GO:0006508">
    <property type="term" value="P:proteolysis"/>
    <property type="evidence" value="ECO:0007669"/>
    <property type="project" value="UniProtKB-KW"/>
</dbReference>